<dbReference type="RefSeq" id="WP_378161047.1">
    <property type="nucleotide sequence ID" value="NZ_JBHSBU010000001.1"/>
</dbReference>
<dbReference type="Proteomes" id="UP001595791">
    <property type="component" value="Unassembled WGS sequence"/>
</dbReference>
<name>A0ABV8MMS1_9NEIS</name>
<comment type="caution">
    <text evidence="2">The sequence shown here is derived from an EMBL/GenBank/DDBJ whole genome shotgun (WGS) entry which is preliminary data.</text>
</comment>
<proteinExistence type="predicted"/>
<evidence type="ECO:0000313" key="2">
    <source>
        <dbReference type="EMBL" id="MFC4158408.1"/>
    </source>
</evidence>
<organism evidence="2 3">
    <name type="scientific">Chitinimonas lacunae</name>
    <dbReference type="NCBI Taxonomy" id="1963018"/>
    <lineage>
        <taxon>Bacteria</taxon>
        <taxon>Pseudomonadati</taxon>
        <taxon>Pseudomonadota</taxon>
        <taxon>Betaproteobacteria</taxon>
        <taxon>Neisseriales</taxon>
        <taxon>Chitinibacteraceae</taxon>
        <taxon>Chitinimonas</taxon>
    </lineage>
</organism>
<evidence type="ECO:0000313" key="3">
    <source>
        <dbReference type="Proteomes" id="UP001595791"/>
    </source>
</evidence>
<feature type="region of interest" description="Disordered" evidence="1">
    <location>
        <begin position="1"/>
        <end position="90"/>
    </location>
</feature>
<feature type="compositionally biased region" description="Basic and acidic residues" evidence="1">
    <location>
        <begin position="55"/>
        <end position="70"/>
    </location>
</feature>
<accession>A0ABV8MMS1</accession>
<gene>
    <name evidence="2" type="ORF">ACFOW7_03440</name>
</gene>
<keyword evidence="3" id="KW-1185">Reference proteome</keyword>
<protein>
    <submittedName>
        <fullName evidence="2">Uncharacterized protein</fullName>
    </submittedName>
</protein>
<evidence type="ECO:0000256" key="1">
    <source>
        <dbReference type="SAM" id="MobiDB-lite"/>
    </source>
</evidence>
<feature type="compositionally biased region" description="Basic and acidic residues" evidence="1">
    <location>
        <begin position="80"/>
        <end position="90"/>
    </location>
</feature>
<sequence>MPVPNSWLRRRGKRTVDTSQSRNDNAPGATPKLPHEHDESPEFTQDQPRKVIKQALDDVERGVEDTDRRSAYGLGEDEGLNQRKTNEGVE</sequence>
<dbReference type="EMBL" id="JBHSBU010000001">
    <property type="protein sequence ID" value="MFC4158408.1"/>
    <property type="molecule type" value="Genomic_DNA"/>
</dbReference>
<reference evidence="3" key="1">
    <citation type="journal article" date="2019" name="Int. J. Syst. Evol. Microbiol.">
        <title>The Global Catalogue of Microorganisms (GCM) 10K type strain sequencing project: providing services to taxonomists for standard genome sequencing and annotation.</title>
        <authorList>
            <consortium name="The Broad Institute Genomics Platform"/>
            <consortium name="The Broad Institute Genome Sequencing Center for Infectious Disease"/>
            <person name="Wu L."/>
            <person name="Ma J."/>
        </authorList>
    </citation>
    <scope>NUCLEOTIDE SEQUENCE [LARGE SCALE GENOMIC DNA]</scope>
    <source>
        <strain evidence="3">LMG 29894</strain>
    </source>
</reference>